<name>A0ABW2YMX4_9GAMM</name>
<accession>A0ABW2YMX4</accession>
<organism evidence="2 3">
    <name type="scientific">Lysobacter koreensis</name>
    <dbReference type="NCBI Taxonomy" id="266122"/>
    <lineage>
        <taxon>Bacteria</taxon>
        <taxon>Pseudomonadati</taxon>
        <taxon>Pseudomonadota</taxon>
        <taxon>Gammaproteobacteria</taxon>
        <taxon>Lysobacterales</taxon>
        <taxon>Lysobacteraceae</taxon>
        <taxon>Lysobacter</taxon>
    </lineage>
</organism>
<dbReference type="InterPro" id="IPR007214">
    <property type="entry name" value="YbaK/aa-tRNA-synth-assoc-dom"/>
</dbReference>
<reference evidence="3" key="1">
    <citation type="journal article" date="2019" name="Int. J. Syst. Evol. Microbiol.">
        <title>The Global Catalogue of Microorganisms (GCM) 10K type strain sequencing project: providing services to taxonomists for standard genome sequencing and annotation.</title>
        <authorList>
            <consortium name="The Broad Institute Genomics Platform"/>
            <consortium name="The Broad Institute Genome Sequencing Center for Infectious Disease"/>
            <person name="Wu L."/>
            <person name="Ma J."/>
        </authorList>
    </citation>
    <scope>NUCLEOTIDE SEQUENCE [LARGE SCALE GENOMIC DNA]</scope>
    <source>
        <strain evidence="3">CCUG 55491</strain>
    </source>
</reference>
<evidence type="ECO:0000259" key="1">
    <source>
        <dbReference type="Pfam" id="PF04073"/>
    </source>
</evidence>
<dbReference type="Gene3D" id="3.90.960.10">
    <property type="entry name" value="YbaK/aminoacyl-tRNA synthetase-associated domain"/>
    <property type="match status" value="1"/>
</dbReference>
<protein>
    <submittedName>
        <fullName evidence="2">Aminoacyl-tRNA deacylase</fullName>
    </submittedName>
</protein>
<comment type="caution">
    <text evidence="2">The sequence shown here is derived from an EMBL/GenBank/DDBJ whole genome shotgun (WGS) entry which is preliminary data.</text>
</comment>
<feature type="domain" description="YbaK/aminoacyl-tRNA synthetase-associated" evidence="1">
    <location>
        <begin position="22"/>
        <end position="142"/>
    </location>
</feature>
<sequence length="155" mass="17513">MLSPRLYNFLDERHSHYTTVPHERTITAHETASAAHVGNRHFAKTVMLKVDGQLAMMVMPAAYRVDLTRVSRALGEQVVELAEESEFQHAFPDCELGAMPPFGNLYGVPVYVDSRLAEQSEIAFNAGSHTEAVRMPYAEFEQLAQPRKLWLTHVM</sequence>
<gene>
    <name evidence="2" type="ORF">ACFQZQ_06000</name>
</gene>
<dbReference type="Proteomes" id="UP001597090">
    <property type="component" value="Unassembled WGS sequence"/>
</dbReference>
<dbReference type="InterPro" id="IPR036754">
    <property type="entry name" value="YbaK/aa-tRNA-synt-asso_dom_sf"/>
</dbReference>
<keyword evidence="3" id="KW-1185">Reference proteome</keyword>
<dbReference type="RefSeq" id="WP_386811821.1">
    <property type="nucleotide sequence ID" value="NZ_JBHTIH010000003.1"/>
</dbReference>
<dbReference type="CDD" id="cd04332">
    <property type="entry name" value="YbaK_like"/>
    <property type="match status" value="1"/>
</dbReference>
<evidence type="ECO:0000313" key="3">
    <source>
        <dbReference type="Proteomes" id="UP001597090"/>
    </source>
</evidence>
<dbReference type="EMBL" id="JBHTIH010000003">
    <property type="protein sequence ID" value="MFD0738829.1"/>
    <property type="molecule type" value="Genomic_DNA"/>
</dbReference>
<proteinExistence type="predicted"/>
<dbReference type="SUPFAM" id="SSF55826">
    <property type="entry name" value="YbaK/ProRS associated domain"/>
    <property type="match status" value="1"/>
</dbReference>
<evidence type="ECO:0000313" key="2">
    <source>
        <dbReference type="EMBL" id="MFD0738829.1"/>
    </source>
</evidence>
<dbReference type="Pfam" id="PF04073">
    <property type="entry name" value="tRNA_edit"/>
    <property type="match status" value="1"/>
</dbReference>